<dbReference type="Pfam" id="PF02917">
    <property type="entry name" value="Pertussis_S1"/>
    <property type="match status" value="1"/>
</dbReference>
<dbReference type="GO" id="GO:0005576">
    <property type="term" value="C:extracellular region"/>
    <property type="evidence" value="ECO:0007669"/>
    <property type="project" value="InterPro"/>
</dbReference>
<sequence length="582" mass="68197">MDTRPPEVIFREGFKNLGDVRNFYEHIVSTNFGRSWFVSFAETPTAAMRYFGSWLREYVPGHPREAYLYEVRADQFFYNARTTGENLLDLVMNDDIHYDESDREIAQMAIRALRTSFSYQREWFSDGPVAPTSVRSAWRVDAVPVAPGHAHHPVGRIVETTRINDPEILNESYQEQETEANSNPWNPQAVAAQYLTVPQTFEAGDVSEGASASYSFACPDWHSESNIIYEEPHGCIYENANRYDAKYFPMKAPSYDIEARDMDLILTASKTKANFYLFGYRLPNTEVRVEDITERDKLSLGELEQLKEYSVYYDTQQRLTFKRGLLDDVSFSLTPRKTRVAGVYLIETEVSTNNRMDQKWLLTPLDDDMSKYKVSSYLFRVKNGLYRRRGDVDSRLYLMPDSLASNEYEELILEVSDKKTKPAFITPRASDTHISEIRLEWYADKHYYSPLLTGWSKASHSKEFSIFYDFERSVIFYVSETGETWVLTNKRDKRYYDWDWVQWVKKPISEATSLAEKWYFSLRGVKQPPVDRENFRVVRSYLNNDYLKVIYSGSKWGGWYTSKFFEERNSINQFVISDNFEK</sequence>
<reference evidence="3 4" key="1">
    <citation type="submission" date="2019-01" db="EMBL/GenBank/DDBJ databases">
        <authorList>
            <consortium name="Pathogen Informatics"/>
        </authorList>
    </citation>
    <scope>NUCLEOTIDE SEQUENCE [LARGE SCALE GENOMIC DNA]</scope>
    <source>
        <strain evidence="3 4">NCTC10166</strain>
    </source>
</reference>
<proteinExistence type="predicted"/>
<dbReference type="InterPro" id="IPR003898">
    <property type="entry name" value="Borpert_toxA"/>
</dbReference>
<dbReference type="OrthoDB" id="394356at2"/>
<feature type="domain" description="ADP-ribosylating toxin CARDS C-terminal beta-trefoil" evidence="1">
    <location>
        <begin position="434"/>
        <end position="575"/>
    </location>
</feature>
<dbReference type="Proteomes" id="UP000289440">
    <property type="component" value="Chromosome"/>
</dbReference>
<accession>A0A449A5N1</accession>
<gene>
    <name evidence="3" type="ORF">NCTC10166_00515</name>
</gene>
<evidence type="ECO:0000259" key="2">
    <source>
        <dbReference type="Pfam" id="PF22509"/>
    </source>
</evidence>
<feature type="domain" description="CARDS D2 beta trefoil" evidence="2">
    <location>
        <begin position="264"/>
        <end position="426"/>
    </location>
</feature>
<organism evidence="3 4">
    <name type="scientific">Mesomycoplasma neurolyticum</name>
    <dbReference type="NCBI Taxonomy" id="2120"/>
    <lineage>
        <taxon>Bacteria</taxon>
        <taxon>Bacillati</taxon>
        <taxon>Mycoplasmatota</taxon>
        <taxon>Mycoplasmoidales</taxon>
        <taxon>Metamycoplasmataceae</taxon>
        <taxon>Mesomycoplasma</taxon>
    </lineage>
</organism>
<evidence type="ECO:0000313" key="3">
    <source>
        <dbReference type="EMBL" id="VEU59537.1"/>
    </source>
</evidence>
<keyword evidence="3" id="KW-0808">Transferase</keyword>
<dbReference type="InterPro" id="IPR055042">
    <property type="entry name" value="CARDS_D3"/>
</dbReference>
<dbReference type="Pfam" id="PF22346">
    <property type="entry name" value="CARDS_D3"/>
    <property type="match status" value="1"/>
</dbReference>
<dbReference type="GO" id="GO:0003950">
    <property type="term" value="F:NAD+ poly-ADP-ribosyltransferase activity"/>
    <property type="evidence" value="ECO:0007669"/>
    <property type="project" value="InterPro"/>
</dbReference>
<dbReference type="EC" id="2.4.2.-" evidence="3"/>
<evidence type="ECO:0000313" key="4">
    <source>
        <dbReference type="Proteomes" id="UP000289440"/>
    </source>
</evidence>
<dbReference type="Gene3D" id="3.90.210.10">
    <property type="entry name" value="Heat-Labile Enterotoxin, subunit A"/>
    <property type="match status" value="1"/>
</dbReference>
<dbReference type="KEGG" id="mnu:NCTC10166_00515"/>
<dbReference type="EMBL" id="LR214951">
    <property type="protein sequence ID" value="VEU59537.1"/>
    <property type="molecule type" value="Genomic_DNA"/>
</dbReference>
<keyword evidence="4" id="KW-1185">Reference proteome</keyword>
<evidence type="ECO:0000259" key="1">
    <source>
        <dbReference type="Pfam" id="PF22346"/>
    </source>
</evidence>
<dbReference type="AlphaFoldDB" id="A0A449A5N1"/>
<dbReference type="SUPFAM" id="SSF56399">
    <property type="entry name" value="ADP-ribosylation"/>
    <property type="match status" value="1"/>
</dbReference>
<dbReference type="InterPro" id="IPR055043">
    <property type="entry name" value="CARDS-D2"/>
</dbReference>
<name>A0A449A5N1_9BACT</name>
<keyword evidence="3" id="KW-0328">Glycosyltransferase</keyword>
<protein>
    <submittedName>
        <fullName evidence="3">ADP-ribosylating toxin CARDS</fullName>
        <ecNumber evidence="3">2.4.2.-</ecNumber>
    </submittedName>
</protein>
<dbReference type="Pfam" id="PF22509">
    <property type="entry name" value="CARDS-D2_trefoil"/>
    <property type="match status" value="1"/>
</dbReference>